<dbReference type="Proteomes" id="UP001144096">
    <property type="component" value="Unassembled WGS sequence"/>
</dbReference>
<name>A0A9X2SMY2_9PSEU</name>
<keyword evidence="1" id="KW-0812">Transmembrane</keyword>
<gene>
    <name evidence="2" type="ORF">M8542_36275</name>
</gene>
<keyword evidence="1" id="KW-0472">Membrane</keyword>
<accession>A0A9X2SMY2</accession>
<sequence>MATGISERLIVLHQARFPSPGRITEASLAAMLAVEMGVDVDTMKVVVRPGPRLAPWSRYEAALAALGADQEVTEWFSAAHDALSEVFPAWRPPPRDIADITTAAEFMATLRRVRETPRAISVSALARDMCSRDSKNAWRRTQLGHILDAANLPPAGKEASVRNLLKALCENARRPPADVDHFLDAWHRLQPASAPIRQATTVAPLWPLPEARRDDEVEAPVVPAGSWPPAVKTLIAVCLILVIVIVVVAAVL</sequence>
<keyword evidence="3" id="KW-1185">Reference proteome</keyword>
<reference evidence="2" key="1">
    <citation type="submission" date="2022-06" db="EMBL/GenBank/DDBJ databases">
        <title>Amycolatopsis iheyaensis sp. nov., a new species of the genus Amycolatopsis isolated from soil in Iheya island, Japan.</title>
        <authorList>
            <person name="Ngamcharungchit C."/>
            <person name="Kanto H."/>
            <person name="Take A."/>
            <person name="Intra B."/>
            <person name="Matsumoto A."/>
            <person name="Panbangred W."/>
            <person name="Inahashi Y."/>
        </authorList>
    </citation>
    <scope>NUCLEOTIDE SEQUENCE</scope>
    <source>
        <strain evidence="2">OK19-0408</strain>
    </source>
</reference>
<evidence type="ECO:0000256" key="1">
    <source>
        <dbReference type="SAM" id="Phobius"/>
    </source>
</evidence>
<organism evidence="2 3">
    <name type="scientific">Amycolatopsis iheyensis</name>
    <dbReference type="NCBI Taxonomy" id="2945988"/>
    <lineage>
        <taxon>Bacteria</taxon>
        <taxon>Bacillati</taxon>
        <taxon>Actinomycetota</taxon>
        <taxon>Actinomycetes</taxon>
        <taxon>Pseudonocardiales</taxon>
        <taxon>Pseudonocardiaceae</taxon>
        <taxon>Amycolatopsis</taxon>
    </lineage>
</organism>
<proteinExistence type="predicted"/>
<evidence type="ECO:0000313" key="3">
    <source>
        <dbReference type="Proteomes" id="UP001144096"/>
    </source>
</evidence>
<comment type="caution">
    <text evidence="2">The sequence shown here is derived from an EMBL/GenBank/DDBJ whole genome shotgun (WGS) entry which is preliminary data.</text>
</comment>
<dbReference type="AlphaFoldDB" id="A0A9X2SMY2"/>
<keyword evidence="1" id="KW-1133">Transmembrane helix</keyword>
<dbReference type="RefSeq" id="WP_257924865.1">
    <property type="nucleotide sequence ID" value="NZ_JAMXQV010000024.1"/>
</dbReference>
<dbReference type="EMBL" id="JAMXQV010000024">
    <property type="protein sequence ID" value="MCR6488302.1"/>
    <property type="molecule type" value="Genomic_DNA"/>
</dbReference>
<evidence type="ECO:0000313" key="2">
    <source>
        <dbReference type="EMBL" id="MCR6488302.1"/>
    </source>
</evidence>
<feature type="transmembrane region" description="Helical" evidence="1">
    <location>
        <begin position="233"/>
        <end position="251"/>
    </location>
</feature>
<protein>
    <submittedName>
        <fullName evidence="2">Uncharacterized protein</fullName>
    </submittedName>
</protein>